<comment type="caution">
    <text evidence="1">The sequence shown here is derived from an EMBL/GenBank/DDBJ whole genome shotgun (WGS) entry which is preliminary data.</text>
</comment>
<evidence type="ECO:0000313" key="1">
    <source>
        <dbReference type="EMBL" id="MBD3919351.1"/>
    </source>
</evidence>
<gene>
    <name evidence="1" type="ORF">H8B09_11345</name>
</gene>
<dbReference type="Proteomes" id="UP000609346">
    <property type="component" value="Unassembled WGS sequence"/>
</dbReference>
<accession>A0ABR8MVR1</accession>
<dbReference type="EMBL" id="JACXZA010000002">
    <property type="protein sequence ID" value="MBD3919351.1"/>
    <property type="molecule type" value="Genomic_DNA"/>
</dbReference>
<sequence length="296" mass="34190">MKYQIENYYRDMNQSLDPIIQYWNTHQLELNKLYQSAKIFNGDLNNVLVIGVGNAYDLPLKEIVSDYFSIDLLDIDKETLLETSQNICNPDKRKINLLNRDVVGISIDKIEEIIGYLRLDKERAKSLLERLILEKQFCFTNILNNNYSLVISSTVSSQLILPMIDLIEQTGDDELIILAKRLGDLVAEKHVEQIWSLLEKTNGTAIITSEQYAWGYYPNGTALPLTSFIKEPSLMLDKNLQLKLNQLGGGLTINGRITSDMLEKHIPERNTILRKQWVWKFSENIYYLVKGWVISK</sequence>
<keyword evidence="2" id="KW-1185">Reference proteome</keyword>
<reference evidence="1 2" key="1">
    <citation type="submission" date="2020-09" db="EMBL/GenBank/DDBJ databases">
        <title>Paenibacillus sp. strain PR3 16S rRNA gene Genome sequencing and assembly.</title>
        <authorList>
            <person name="Kim J."/>
        </authorList>
    </citation>
    <scope>NUCLEOTIDE SEQUENCE [LARGE SCALE GENOMIC DNA]</scope>
    <source>
        <strain evidence="1 2">PR3</strain>
    </source>
</reference>
<dbReference type="RefSeq" id="WP_191203603.1">
    <property type="nucleotide sequence ID" value="NZ_JACXZA010000002.1"/>
</dbReference>
<organism evidence="1 2">
    <name type="scientific">Paenibacillus terricola</name>
    <dbReference type="NCBI Taxonomy" id="2763503"/>
    <lineage>
        <taxon>Bacteria</taxon>
        <taxon>Bacillati</taxon>
        <taxon>Bacillota</taxon>
        <taxon>Bacilli</taxon>
        <taxon>Bacillales</taxon>
        <taxon>Paenibacillaceae</taxon>
        <taxon>Paenibacillus</taxon>
    </lineage>
</organism>
<proteinExistence type="predicted"/>
<evidence type="ECO:0000313" key="2">
    <source>
        <dbReference type="Proteomes" id="UP000609346"/>
    </source>
</evidence>
<name>A0ABR8MVR1_9BACL</name>
<protein>
    <submittedName>
        <fullName evidence="1">Uncharacterized protein</fullName>
    </submittedName>
</protein>